<evidence type="ECO:0000256" key="5">
    <source>
        <dbReference type="ARBA" id="ARBA00022692"/>
    </source>
</evidence>
<name>A0A2A2LU99_9BILA</name>
<dbReference type="GO" id="GO:0016757">
    <property type="term" value="F:glycosyltransferase activity"/>
    <property type="evidence" value="ECO:0007669"/>
    <property type="project" value="UniProtKB-UniRule"/>
</dbReference>
<evidence type="ECO:0000256" key="4">
    <source>
        <dbReference type="ARBA" id="ARBA00022679"/>
    </source>
</evidence>
<evidence type="ECO:0000256" key="2">
    <source>
        <dbReference type="ARBA" id="ARBA00007647"/>
    </source>
</evidence>
<feature type="signal peptide" evidence="9">
    <location>
        <begin position="1"/>
        <end position="24"/>
    </location>
</feature>
<dbReference type="Pfam" id="PF01697">
    <property type="entry name" value="Glyco_transf_92"/>
    <property type="match status" value="1"/>
</dbReference>
<dbReference type="EC" id="2.4.1.-" evidence="8"/>
<dbReference type="PROSITE" id="PS51257">
    <property type="entry name" value="PROKAR_LIPOPROTEIN"/>
    <property type="match status" value="1"/>
</dbReference>
<feature type="chain" id="PRO_5011974208" description="Glycosyltransferase family 92 protein" evidence="9">
    <location>
        <begin position="25"/>
        <end position="441"/>
    </location>
</feature>
<keyword evidence="4 8" id="KW-0808">Transferase</keyword>
<dbReference type="AlphaFoldDB" id="A0A2A2LU99"/>
<dbReference type="OrthoDB" id="5777994at2759"/>
<evidence type="ECO:0000256" key="9">
    <source>
        <dbReference type="SAM" id="SignalP"/>
    </source>
</evidence>
<keyword evidence="3 8" id="KW-0328">Glycosyltransferase</keyword>
<keyword evidence="9" id="KW-0732">Signal</keyword>
<reference evidence="10 11" key="1">
    <citation type="journal article" date="2017" name="Curr. Biol.">
        <title>Genome architecture and evolution of a unichromosomal asexual nematode.</title>
        <authorList>
            <person name="Fradin H."/>
            <person name="Zegar C."/>
            <person name="Gutwein M."/>
            <person name="Lucas J."/>
            <person name="Kovtun M."/>
            <person name="Corcoran D."/>
            <person name="Baugh L.R."/>
            <person name="Kiontke K."/>
            <person name="Gunsalus K."/>
            <person name="Fitch D.H."/>
            <person name="Piano F."/>
        </authorList>
    </citation>
    <scope>NUCLEOTIDE SEQUENCE [LARGE SCALE GENOMIC DNA]</scope>
    <source>
        <strain evidence="10">PF1309</strain>
    </source>
</reference>
<organism evidence="10 11">
    <name type="scientific">Diploscapter pachys</name>
    <dbReference type="NCBI Taxonomy" id="2018661"/>
    <lineage>
        <taxon>Eukaryota</taxon>
        <taxon>Metazoa</taxon>
        <taxon>Ecdysozoa</taxon>
        <taxon>Nematoda</taxon>
        <taxon>Chromadorea</taxon>
        <taxon>Rhabditida</taxon>
        <taxon>Rhabditina</taxon>
        <taxon>Rhabditomorpha</taxon>
        <taxon>Rhabditoidea</taxon>
        <taxon>Rhabditidae</taxon>
        <taxon>Diploscapter</taxon>
    </lineage>
</organism>
<dbReference type="GO" id="GO:0016020">
    <property type="term" value="C:membrane"/>
    <property type="evidence" value="ECO:0007669"/>
    <property type="project" value="UniProtKB-SubCell"/>
</dbReference>
<comment type="similarity">
    <text evidence="2 8">Belongs to the glycosyltransferase 92 family.</text>
</comment>
<evidence type="ECO:0000313" key="10">
    <source>
        <dbReference type="EMBL" id="PAV89822.1"/>
    </source>
</evidence>
<evidence type="ECO:0000256" key="1">
    <source>
        <dbReference type="ARBA" id="ARBA00004167"/>
    </source>
</evidence>
<gene>
    <name evidence="10" type="ORF">WR25_15394</name>
</gene>
<evidence type="ECO:0000313" key="11">
    <source>
        <dbReference type="Proteomes" id="UP000218231"/>
    </source>
</evidence>
<keyword evidence="6" id="KW-1133">Transmembrane helix</keyword>
<evidence type="ECO:0000256" key="7">
    <source>
        <dbReference type="ARBA" id="ARBA00023136"/>
    </source>
</evidence>
<dbReference type="PANTHER" id="PTHR21461">
    <property type="entry name" value="GLYCOSYLTRANSFERASE FAMILY 92 PROTEIN"/>
    <property type="match status" value="1"/>
</dbReference>
<keyword evidence="11" id="KW-1185">Reference proteome</keyword>
<keyword evidence="5" id="KW-0812">Transmembrane</keyword>
<comment type="subcellular location">
    <subcellularLocation>
        <location evidence="1">Membrane</location>
        <topology evidence="1">Single-pass membrane protein</topology>
    </subcellularLocation>
</comment>
<dbReference type="PANTHER" id="PTHR21461:SF40">
    <property type="entry name" value="GLYCOSYLTRANSFERASE FAMILY 92 PROTEIN"/>
    <property type="match status" value="1"/>
</dbReference>
<dbReference type="EMBL" id="LIAE01006427">
    <property type="protein sequence ID" value="PAV89822.1"/>
    <property type="molecule type" value="Genomic_DNA"/>
</dbReference>
<evidence type="ECO:0000256" key="6">
    <source>
        <dbReference type="ARBA" id="ARBA00022989"/>
    </source>
</evidence>
<dbReference type="GO" id="GO:0005737">
    <property type="term" value="C:cytoplasm"/>
    <property type="evidence" value="ECO:0007669"/>
    <property type="project" value="TreeGrafter"/>
</dbReference>
<dbReference type="InterPro" id="IPR008166">
    <property type="entry name" value="Glyco_transf_92"/>
</dbReference>
<evidence type="ECO:0000256" key="8">
    <source>
        <dbReference type="RuleBase" id="RU366017"/>
    </source>
</evidence>
<sequence>MKELVIGFALLVAGCLFLFQLVDDSVLSGIFGFSSTQVTKADRLSVIYINNNCTQHNVTTNELPYHDLHMKWMAEGVTKENYAKANISLEAAYEYVDQIAIQITSQNLFGEKVYCHYFDSDKKKIGEPFESNVFPESVIYCLRRAGTNYVSLTRKPNDTPEYPIPLLDRTMEKPEHYFSVCVAPFFGTEPKWLMIAEFVEWYKLQGATYFYFYLAEMSLYDRIILDDYVRTGEAEVVIMHDRFDRPGDRWHMLEIHDCILRSRAHSKWAAFVDIDERLTMTQYKGTILDYLKSIADKSIGSIQYRQRWIMKTEDQPEKYINATETVKWMTTQRYTNTSHVGPPGHTAKCIVRPETIGAMFIHYPRKFYPGFNQYGLTPEEGVVRHYRDQRFDNWGKTWLKEVAAFGPFEDTKLEENVSKQLVEAVVKRVKYVYGKAQNGYK</sequence>
<dbReference type="Proteomes" id="UP000218231">
    <property type="component" value="Unassembled WGS sequence"/>
</dbReference>
<accession>A0A2A2LU99</accession>
<proteinExistence type="inferred from homology"/>
<comment type="caution">
    <text evidence="10">The sequence shown here is derived from an EMBL/GenBank/DDBJ whole genome shotgun (WGS) entry which is preliminary data.</text>
</comment>
<evidence type="ECO:0000256" key="3">
    <source>
        <dbReference type="ARBA" id="ARBA00022676"/>
    </source>
</evidence>
<keyword evidence="7" id="KW-0472">Membrane</keyword>
<protein>
    <recommendedName>
        <fullName evidence="8">Glycosyltransferase family 92 protein</fullName>
        <ecNumber evidence="8">2.4.1.-</ecNumber>
    </recommendedName>
</protein>